<feature type="transmembrane region" description="Helical" evidence="13">
    <location>
        <begin position="195"/>
        <end position="214"/>
    </location>
</feature>
<evidence type="ECO:0000256" key="6">
    <source>
        <dbReference type="ARBA" id="ARBA00022449"/>
    </source>
</evidence>
<evidence type="ECO:0000256" key="7">
    <source>
        <dbReference type="ARBA" id="ARBA00022475"/>
    </source>
</evidence>
<feature type="transmembrane region" description="Helical" evidence="13">
    <location>
        <begin position="20"/>
        <end position="37"/>
    </location>
</feature>
<dbReference type="InterPro" id="IPR050222">
    <property type="entry name" value="MATE_MdtK"/>
</dbReference>
<evidence type="ECO:0000256" key="11">
    <source>
        <dbReference type="ARBA" id="ARBA00023136"/>
    </source>
</evidence>
<feature type="transmembrane region" description="Helical" evidence="13">
    <location>
        <begin position="388"/>
        <end position="407"/>
    </location>
</feature>
<comment type="similarity">
    <text evidence="3">Belongs to the multi antimicrobial extrusion (MATE) (TC 2.A.66.1) family.</text>
</comment>
<organism evidence="14 15">
    <name type="scientific">Fusicatenibacter saccharivorans</name>
    <dbReference type="NCBI Taxonomy" id="1150298"/>
    <lineage>
        <taxon>Bacteria</taxon>
        <taxon>Bacillati</taxon>
        <taxon>Bacillota</taxon>
        <taxon>Clostridia</taxon>
        <taxon>Lachnospirales</taxon>
        <taxon>Lachnospiraceae</taxon>
        <taxon>Fusicatenibacter</taxon>
    </lineage>
</organism>
<keyword evidence="11 13" id="KW-0472">Membrane</keyword>
<evidence type="ECO:0000256" key="10">
    <source>
        <dbReference type="ARBA" id="ARBA00023065"/>
    </source>
</evidence>
<evidence type="ECO:0000256" key="8">
    <source>
        <dbReference type="ARBA" id="ARBA00022692"/>
    </source>
</evidence>
<evidence type="ECO:0000256" key="2">
    <source>
        <dbReference type="ARBA" id="ARBA00004651"/>
    </source>
</evidence>
<evidence type="ECO:0000256" key="9">
    <source>
        <dbReference type="ARBA" id="ARBA00022989"/>
    </source>
</evidence>
<keyword evidence="15" id="KW-1185">Reference proteome</keyword>
<reference evidence="14 15" key="1">
    <citation type="journal article" date="2020" name="Cell Host Microbe">
        <title>Functional and Genomic Variation between Human-Derived Isolates of Lachnospiraceae Reveals Inter- and Intra-Species Diversity.</title>
        <authorList>
            <person name="Sorbara M.T."/>
            <person name="Littmann E.R."/>
            <person name="Fontana E."/>
            <person name="Moody T.U."/>
            <person name="Kohout C.E."/>
            <person name="Gjonbalaj M."/>
            <person name="Eaton V."/>
            <person name="Seok R."/>
            <person name="Leiner I.M."/>
            <person name="Pamer E.G."/>
        </authorList>
    </citation>
    <scope>NUCLEOTIDE SEQUENCE [LARGE SCALE GENOMIC DNA]</scope>
    <source>
        <strain evidence="14 15">MSK.14.54</strain>
    </source>
</reference>
<keyword evidence="9 13" id="KW-1133">Transmembrane helix</keyword>
<evidence type="ECO:0000256" key="3">
    <source>
        <dbReference type="ARBA" id="ARBA00010199"/>
    </source>
</evidence>
<name>A0ABX2GFI1_9FIRM</name>
<dbReference type="PANTHER" id="PTHR43298:SF2">
    <property type="entry name" value="FMN_FAD EXPORTER YEEO-RELATED"/>
    <property type="match status" value="1"/>
</dbReference>
<dbReference type="Proteomes" id="UP000768180">
    <property type="component" value="Unassembled WGS sequence"/>
</dbReference>
<dbReference type="InterPro" id="IPR002528">
    <property type="entry name" value="MATE_fam"/>
</dbReference>
<dbReference type="PANTHER" id="PTHR43298">
    <property type="entry name" value="MULTIDRUG RESISTANCE PROTEIN NORM-RELATED"/>
    <property type="match status" value="1"/>
</dbReference>
<keyword evidence="5" id="KW-0813">Transport</keyword>
<dbReference type="EMBL" id="JAAITQ010000017">
    <property type="protein sequence ID" value="NSE16744.1"/>
    <property type="molecule type" value="Genomic_DNA"/>
</dbReference>
<accession>A0ABX2GFI1</accession>
<evidence type="ECO:0000256" key="1">
    <source>
        <dbReference type="ARBA" id="ARBA00003408"/>
    </source>
</evidence>
<comment type="caution">
    <text evidence="14">The sequence shown here is derived from an EMBL/GenBank/DDBJ whole genome shotgun (WGS) entry which is preliminary data.</text>
</comment>
<feature type="transmembrane region" description="Helical" evidence="13">
    <location>
        <begin position="316"/>
        <end position="344"/>
    </location>
</feature>
<evidence type="ECO:0000256" key="12">
    <source>
        <dbReference type="ARBA" id="ARBA00031636"/>
    </source>
</evidence>
<sequence>MMNRINWTELKPQIQQVGRLSLPAILTQITTIAMQYIDSAMVGALGANASAAIGLVSSTTWLLSGTIYAVSAGFSVQVAHQIGGNHDKKARDVVRHGIASALVVSAVLCLIGLLISHPLPGWLGGAQEIRRNATLYFMMFAIMLPFSQLNSLMSSFLQCSGDMVTPSILNAVMCVLDVIFNALLIPVFGVMGAGMGTMLACAVISLTGAWFCCVRNPQLRLRRKEKTVFDAKILKTAFKIGVPVAVQEIAMNSAMVAATMLIAPLGSIAIAANSFAVTAEGLCYMPGYGIGSAATTLVGKSYGAGNYKLAKRYGNICIAMGAVLMAITGGLMMIFCPFVFSILTPDPQVRSFAAEVLRIELLAEPFFGASIVAAGALRGTGDTFVPSLLNLGSIWVIRLGLAVLLITPLGLRGMWIAMAIELCIRGLLLLYRQHTSKYYKLPAA</sequence>
<keyword evidence="7" id="KW-1003">Cell membrane</keyword>
<dbReference type="CDD" id="cd13137">
    <property type="entry name" value="MATE_NorM_like"/>
    <property type="match status" value="1"/>
</dbReference>
<feature type="transmembrane region" description="Helical" evidence="13">
    <location>
        <begin position="135"/>
        <end position="156"/>
    </location>
</feature>
<gene>
    <name evidence="14" type="ORF">G5B05_10050</name>
</gene>
<dbReference type="Pfam" id="PF01554">
    <property type="entry name" value="MatE"/>
    <property type="match status" value="2"/>
</dbReference>
<dbReference type="NCBIfam" id="TIGR00797">
    <property type="entry name" value="matE"/>
    <property type="match status" value="1"/>
</dbReference>
<feature type="transmembrane region" description="Helical" evidence="13">
    <location>
        <begin position="49"/>
        <end position="76"/>
    </location>
</feature>
<evidence type="ECO:0000313" key="15">
    <source>
        <dbReference type="Proteomes" id="UP000768180"/>
    </source>
</evidence>
<keyword evidence="8 13" id="KW-0812">Transmembrane</keyword>
<comment type="subcellular location">
    <subcellularLocation>
        <location evidence="2">Cell membrane</location>
        <topology evidence="2">Multi-pass membrane protein</topology>
    </subcellularLocation>
</comment>
<comment type="function">
    <text evidence="1">Multidrug efflux pump.</text>
</comment>
<evidence type="ECO:0000256" key="13">
    <source>
        <dbReference type="SAM" id="Phobius"/>
    </source>
</evidence>
<evidence type="ECO:0000313" key="14">
    <source>
        <dbReference type="EMBL" id="NSE16744.1"/>
    </source>
</evidence>
<dbReference type="InterPro" id="IPR048279">
    <property type="entry name" value="MdtK-like"/>
</dbReference>
<protein>
    <recommendedName>
        <fullName evidence="4">Probable multidrug resistance protein NorM</fullName>
    </recommendedName>
    <alternativeName>
        <fullName evidence="12">Multidrug-efflux transporter</fullName>
    </alternativeName>
</protein>
<dbReference type="PIRSF" id="PIRSF006603">
    <property type="entry name" value="DinF"/>
    <property type="match status" value="1"/>
</dbReference>
<proteinExistence type="inferred from homology"/>
<feature type="transmembrane region" description="Helical" evidence="13">
    <location>
        <begin position="168"/>
        <end position="189"/>
    </location>
</feature>
<feature type="transmembrane region" description="Helical" evidence="13">
    <location>
        <begin position="97"/>
        <end position="115"/>
    </location>
</feature>
<evidence type="ECO:0000256" key="4">
    <source>
        <dbReference type="ARBA" id="ARBA00020268"/>
    </source>
</evidence>
<keyword evidence="10" id="KW-0406">Ion transport</keyword>
<keyword evidence="6" id="KW-0050">Antiport</keyword>
<evidence type="ECO:0000256" key="5">
    <source>
        <dbReference type="ARBA" id="ARBA00022448"/>
    </source>
</evidence>